<organism evidence="1 2">
    <name type="scientific">Marinobacter confluentis</name>
    <dbReference type="NCBI Taxonomy" id="1697557"/>
    <lineage>
        <taxon>Bacteria</taxon>
        <taxon>Pseudomonadati</taxon>
        <taxon>Pseudomonadota</taxon>
        <taxon>Gammaproteobacteria</taxon>
        <taxon>Pseudomonadales</taxon>
        <taxon>Marinobacteraceae</taxon>
        <taxon>Marinobacter</taxon>
    </lineage>
</organism>
<gene>
    <name evidence="1" type="ORF">E5Q11_08805</name>
</gene>
<proteinExistence type="predicted"/>
<reference evidence="1 2" key="1">
    <citation type="submission" date="2019-04" db="EMBL/GenBank/DDBJ databases">
        <authorList>
            <person name="Park S."/>
            <person name="Yoon J.-H."/>
        </authorList>
    </citation>
    <scope>NUCLEOTIDE SEQUENCE [LARGE SCALE GENOMIC DNA]</scope>
    <source>
        <strain evidence="1 2">HJM-18</strain>
    </source>
</reference>
<protein>
    <submittedName>
        <fullName evidence="1">Uncharacterized protein</fullName>
    </submittedName>
</protein>
<accession>A0A4Z1CA28</accession>
<name>A0A4Z1CA28_9GAMM</name>
<dbReference type="AlphaFoldDB" id="A0A4Z1CA28"/>
<dbReference type="RefSeq" id="WP_135803018.1">
    <property type="nucleotide sequence ID" value="NZ_SRPF01000002.1"/>
</dbReference>
<dbReference type="EMBL" id="SRPF01000002">
    <property type="protein sequence ID" value="TGN40356.1"/>
    <property type="molecule type" value="Genomic_DNA"/>
</dbReference>
<evidence type="ECO:0000313" key="1">
    <source>
        <dbReference type="EMBL" id="TGN40356.1"/>
    </source>
</evidence>
<dbReference type="Proteomes" id="UP000298325">
    <property type="component" value="Unassembled WGS sequence"/>
</dbReference>
<comment type="caution">
    <text evidence="1">The sequence shown here is derived from an EMBL/GenBank/DDBJ whole genome shotgun (WGS) entry which is preliminary data.</text>
</comment>
<dbReference type="OrthoDB" id="6369094at2"/>
<keyword evidence="2" id="KW-1185">Reference proteome</keyword>
<sequence length="142" mass="15975">MINPEACAPTEIFWQPTELVTTLLSRGARDVVRHWISHKRFLDDNNQPRSLSVENPGSDPAINPDRSDFSHLISLVSPHLAPAVICNELLRKGIVEQHDNGCLLLRRSAYVPGAASAAQPVFLAEEQLAYDRPVRRRRNDFI</sequence>
<evidence type="ECO:0000313" key="2">
    <source>
        <dbReference type="Proteomes" id="UP000298325"/>
    </source>
</evidence>